<protein>
    <submittedName>
        <fullName evidence="4">UV-damage endonuclease</fullName>
    </submittedName>
</protein>
<accession>A0A1C7MN68</accession>
<dbReference type="STRING" id="5627.A0A1C7MN68"/>
<comment type="caution">
    <text evidence="4">The sequence shown here is derived from an EMBL/GenBank/DDBJ whole genome shotgun (WGS) entry which is preliminary data.</text>
</comment>
<reference evidence="4 5" key="1">
    <citation type="submission" date="2016-03" db="EMBL/GenBank/DDBJ databases">
        <title>Whole genome sequencing of Grifola frondosa 9006-11.</title>
        <authorList>
            <person name="Min B."/>
            <person name="Park H."/>
            <person name="Kim J.-G."/>
            <person name="Cho H."/>
            <person name="Oh Y.-L."/>
            <person name="Kong W.-S."/>
            <person name="Choi I.-G."/>
        </authorList>
    </citation>
    <scope>NUCLEOTIDE SEQUENCE [LARGE SCALE GENOMIC DNA]</scope>
    <source>
        <strain evidence="4 5">9006-11</strain>
    </source>
</reference>
<dbReference type="GO" id="GO:0043504">
    <property type="term" value="P:mitochondrial DNA repair"/>
    <property type="evidence" value="ECO:0007669"/>
    <property type="project" value="TreeGrafter"/>
</dbReference>
<evidence type="ECO:0000313" key="5">
    <source>
        <dbReference type="Proteomes" id="UP000092993"/>
    </source>
</evidence>
<keyword evidence="1" id="KW-0227">DNA damage</keyword>
<proteinExistence type="predicted"/>
<dbReference type="OrthoDB" id="2796141at2759"/>
<dbReference type="Pfam" id="PF03851">
    <property type="entry name" value="UvdE"/>
    <property type="match status" value="2"/>
</dbReference>
<sequence length="270" mass="31111">MKRRTKKNLMPVVYEIPPVESQITTFKGRLGYACLNTVLRCRLIFAKCYGHRLTAHPGQFTQLASPKQDVVTASVRELDYHCQMFRHMVCEELSIPIVFDYHHNWINPSIHPLPELIERINKIWHRKGIKPKQHLSSPRPGAESIMEKRAHADRCYTLPPELPDDMDLMIEAKDKEQAVFHLYRIYGLESEIIMATEKPKRPMAESPQKRKARVRGKNKRKAMAEDTDEGSDVAEVGTSKVAKKTKVKVKTGAKQRNNASKVQELMDQEE</sequence>
<feature type="compositionally biased region" description="Basic residues" evidence="3">
    <location>
        <begin position="209"/>
        <end position="221"/>
    </location>
</feature>
<name>A0A1C7MN68_GRIFR</name>
<dbReference type="GO" id="GO:0009411">
    <property type="term" value="P:response to UV"/>
    <property type="evidence" value="ECO:0007669"/>
    <property type="project" value="InterPro"/>
</dbReference>
<keyword evidence="4" id="KW-0255">Endonuclease</keyword>
<dbReference type="EMBL" id="LUGG01000003">
    <property type="protein sequence ID" value="OBZ76444.1"/>
    <property type="molecule type" value="Genomic_DNA"/>
</dbReference>
<keyword evidence="4" id="KW-0540">Nuclease</keyword>
<organism evidence="4 5">
    <name type="scientific">Grifola frondosa</name>
    <name type="common">Maitake</name>
    <name type="synonym">Polyporus frondosus</name>
    <dbReference type="NCBI Taxonomy" id="5627"/>
    <lineage>
        <taxon>Eukaryota</taxon>
        <taxon>Fungi</taxon>
        <taxon>Dikarya</taxon>
        <taxon>Basidiomycota</taxon>
        <taxon>Agaricomycotina</taxon>
        <taxon>Agaricomycetes</taxon>
        <taxon>Polyporales</taxon>
        <taxon>Grifolaceae</taxon>
        <taxon>Grifola</taxon>
    </lineage>
</organism>
<dbReference type="Proteomes" id="UP000092993">
    <property type="component" value="Unassembled WGS sequence"/>
</dbReference>
<dbReference type="GO" id="GO:0006289">
    <property type="term" value="P:nucleotide-excision repair"/>
    <property type="evidence" value="ECO:0007669"/>
    <property type="project" value="InterPro"/>
</dbReference>
<dbReference type="PANTHER" id="PTHR31290:SF5">
    <property type="entry name" value="UV-DAMAGE ENDONUCLEASE"/>
    <property type="match status" value="1"/>
</dbReference>
<keyword evidence="2" id="KW-0234">DNA repair</keyword>
<feature type="region of interest" description="Disordered" evidence="3">
    <location>
        <begin position="199"/>
        <end position="270"/>
    </location>
</feature>
<dbReference type="Gene3D" id="3.20.20.150">
    <property type="entry name" value="Divalent-metal-dependent TIM barrel enzymes"/>
    <property type="match status" value="2"/>
</dbReference>
<evidence type="ECO:0000313" key="4">
    <source>
        <dbReference type="EMBL" id="OBZ76444.1"/>
    </source>
</evidence>
<dbReference type="GO" id="GO:0005634">
    <property type="term" value="C:nucleus"/>
    <property type="evidence" value="ECO:0007669"/>
    <property type="project" value="TreeGrafter"/>
</dbReference>
<gene>
    <name evidence="4" type="primary">mus-18</name>
    <name evidence="4" type="ORF">A0H81_03108</name>
</gene>
<keyword evidence="5" id="KW-1185">Reference proteome</keyword>
<evidence type="ECO:0000256" key="1">
    <source>
        <dbReference type="ARBA" id="ARBA00022763"/>
    </source>
</evidence>
<evidence type="ECO:0000256" key="2">
    <source>
        <dbReference type="ARBA" id="ARBA00023204"/>
    </source>
</evidence>
<dbReference type="PANTHER" id="PTHR31290">
    <property type="entry name" value="UV-DAMAGE ENDONUCLEASE"/>
    <property type="match status" value="1"/>
</dbReference>
<keyword evidence="4" id="KW-0378">Hydrolase</keyword>
<dbReference type="GO" id="GO:0005739">
    <property type="term" value="C:mitochondrion"/>
    <property type="evidence" value="ECO:0007669"/>
    <property type="project" value="TreeGrafter"/>
</dbReference>
<dbReference type="GO" id="GO:0004519">
    <property type="term" value="F:endonuclease activity"/>
    <property type="evidence" value="ECO:0007669"/>
    <property type="project" value="UniProtKB-KW"/>
</dbReference>
<dbReference type="AlphaFoldDB" id="A0A1C7MN68"/>
<feature type="compositionally biased region" description="Basic residues" evidence="3">
    <location>
        <begin position="241"/>
        <end position="253"/>
    </location>
</feature>
<dbReference type="InterPro" id="IPR004601">
    <property type="entry name" value="UvdE"/>
</dbReference>
<evidence type="ECO:0000256" key="3">
    <source>
        <dbReference type="SAM" id="MobiDB-lite"/>
    </source>
</evidence>